<dbReference type="Pfam" id="PF00953">
    <property type="entry name" value="Glycos_transf_4"/>
    <property type="match status" value="1"/>
</dbReference>
<keyword evidence="9" id="KW-1185">Reference proteome</keyword>
<evidence type="ECO:0000313" key="9">
    <source>
        <dbReference type="Proteomes" id="UP000215694"/>
    </source>
</evidence>
<dbReference type="OrthoDB" id="2679245at2"/>
<dbReference type="GO" id="GO:0016780">
    <property type="term" value="F:phosphotransferase activity, for other substituted phosphate groups"/>
    <property type="evidence" value="ECO:0007669"/>
    <property type="project" value="InterPro"/>
</dbReference>
<name>A0A371J7P6_9FIRM</name>
<dbReference type="RefSeq" id="WP_094366562.1">
    <property type="nucleotide sequence ID" value="NZ_NOJY02000005.1"/>
</dbReference>
<feature type="transmembrane region" description="Helical" evidence="7">
    <location>
        <begin position="222"/>
        <end position="250"/>
    </location>
</feature>
<evidence type="ECO:0000256" key="2">
    <source>
        <dbReference type="ARBA" id="ARBA00022679"/>
    </source>
</evidence>
<gene>
    <name evidence="8" type="ORF">CHL78_004205</name>
</gene>
<keyword evidence="6" id="KW-0460">Magnesium</keyword>
<keyword evidence="5 7" id="KW-0472">Membrane</keyword>
<dbReference type="InterPro" id="IPR000715">
    <property type="entry name" value="Glycosyl_transferase_4"/>
</dbReference>
<dbReference type="GO" id="GO:0016020">
    <property type="term" value="C:membrane"/>
    <property type="evidence" value="ECO:0007669"/>
    <property type="project" value="UniProtKB-SubCell"/>
</dbReference>
<feature type="transmembrane region" description="Helical" evidence="7">
    <location>
        <begin position="73"/>
        <end position="96"/>
    </location>
</feature>
<proteinExistence type="predicted"/>
<evidence type="ECO:0000256" key="5">
    <source>
        <dbReference type="ARBA" id="ARBA00023136"/>
    </source>
</evidence>
<feature type="binding site" evidence="6">
    <location>
        <position position="214"/>
    </location>
    <ligand>
        <name>Mg(2+)</name>
        <dbReference type="ChEBI" id="CHEBI:18420"/>
    </ligand>
</feature>
<evidence type="ECO:0000256" key="3">
    <source>
        <dbReference type="ARBA" id="ARBA00022692"/>
    </source>
</evidence>
<comment type="caution">
    <text evidence="8">The sequence shown here is derived from an EMBL/GenBank/DDBJ whole genome shotgun (WGS) entry which is preliminary data.</text>
</comment>
<feature type="transmembrane region" description="Helical" evidence="7">
    <location>
        <begin position="116"/>
        <end position="138"/>
    </location>
</feature>
<protein>
    <submittedName>
        <fullName evidence="8">Glycosyl transferase</fullName>
    </submittedName>
</protein>
<dbReference type="Proteomes" id="UP000215694">
    <property type="component" value="Unassembled WGS sequence"/>
</dbReference>
<keyword evidence="2 8" id="KW-0808">Transferase</keyword>
<accession>A0A371J7P6</accession>
<keyword evidence="4 7" id="KW-1133">Transmembrane helix</keyword>
<evidence type="ECO:0000313" key="8">
    <source>
        <dbReference type="EMBL" id="RDY28745.1"/>
    </source>
</evidence>
<feature type="binding site" evidence="6">
    <location>
        <position position="159"/>
    </location>
    <ligand>
        <name>Mg(2+)</name>
        <dbReference type="ChEBI" id="CHEBI:18420"/>
    </ligand>
</feature>
<keyword evidence="3 7" id="KW-0812">Transmembrane</keyword>
<comment type="cofactor">
    <cofactor evidence="6">
        <name>Mg(2+)</name>
        <dbReference type="ChEBI" id="CHEBI:18420"/>
    </cofactor>
</comment>
<feature type="transmembrane region" description="Helical" evidence="7">
    <location>
        <begin position="46"/>
        <end position="67"/>
    </location>
</feature>
<feature type="transmembrane region" description="Helical" evidence="7">
    <location>
        <begin position="6"/>
        <end position="25"/>
    </location>
</feature>
<comment type="subcellular location">
    <subcellularLocation>
        <location evidence="1">Membrane</location>
        <topology evidence="1">Multi-pass membrane protein</topology>
    </subcellularLocation>
</comment>
<keyword evidence="6" id="KW-0479">Metal-binding</keyword>
<evidence type="ECO:0000256" key="4">
    <source>
        <dbReference type="ARBA" id="ARBA00022989"/>
    </source>
</evidence>
<evidence type="ECO:0000256" key="6">
    <source>
        <dbReference type="PIRSR" id="PIRSR600715-1"/>
    </source>
</evidence>
<evidence type="ECO:0000256" key="1">
    <source>
        <dbReference type="ARBA" id="ARBA00004141"/>
    </source>
</evidence>
<reference evidence="8 9" key="1">
    <citation type="journal article" date="2017" name="Genome Announc.">
        <title>Draft Genome Sequence of Romboutsia weinsteinii sp. nov. Strain CCRI-19649(T) Isolated from Surface Water.</title>
        <authorList>
            <person name="Maheux A.F."/>
            <person name="Boudreau D.K."/>
            <person name="Berube E."/>
            <person name="Boissinot M."/>
            <person name="Cantin P."/>
            <person name="Raymond F."/>
            <person name="Corbeil J."/>
            <person name="Omar R.F."/>
            <person name="Bergeron M.G."/>
        </authorList>
    </citation>
    <scope>NUCLEOTIDE SEQUENCE [LARGE SCALE GENOMIC DNA]</scope>
    <source>
        <strain evidence="8 9">CCRI-19649</strain>
    </source>
</reference>
<dbReference type="GO" id="GO:0046872">
    <property type="term" value="F:metal ion binding"/>
    <property type="evidence" value="ECO:0007669"/>
    <property type="project" value="UniProtKB-KW"/>
</dbReference>
<sequence length="274" mass="30486">MNNFILYAILLLTGLIGTYTVIPLFRNLLINSNIVRPNYKKDMIPVSMGIVFLPMIIINGIILAWFTNKSQNLLYLFIFIFGMICMFFAGVLDDIIGNRDVSGLKGHFMSLFKGELTTGGFKALFGGFVGLIISISISKDIVDIVVNTLIIALSTNLMNLLDLRPGRAIKGYLIIVGTMLLTLTGYVKVLPLLILPNVLAYFKFDLKAKAMMGDTGSNVLGISIGILMVLGYSLNVRLAWLAFLLFIHILTEKYSLTKIIEQNKFLNFIDKLGR</sequence>
<evidence type="ECO:0000256" key="7">
    <source>
        <dbReference type="SAM" id="Phobius"/>
    </source>
</evidence>
<dbReference type="AlphaFoldDB" id="A0A371J7P6"/>
<feature type="transmembrane region" description="Helical" evidence="7">
    <location>
        <begin position="173"/>
        <end position="202"/>
    </location>
</feature>
<organism evidence="8 9">
    <name type="scientific">Romboutsia weinsteinii</name>
    <dbReference type="NCBI Taxonomy" id="2020949"/>
    <lineage>
        <taxon>Bacteria</taxon>
        <taxon>Bacillati</taxon>
        <taxon>Bacillota</taxon>
        <taxon>Clostridia</taxon>
        <taxon>Peptostreptococcales</taxon>
        <taxon>Peptostreptococcaceae</taxon>
        <taxon>Romboutsia</taxon>
    </lineage>
</organism>
<dbReference type="EMBL" id="NOJY02000005">
    <property type="protein sequence ID" value="RDY28745.1"/>
    <property type="molecule type" value="Genomic_DNA"/>
</dbReference>